<feature type="region of interest" description="Disordered" evidence="1">
    <location>
        <begin position="1"/>
        <end position="26"/>
    </location>
</feature>
<organism evidence="2 3">
    <name type="scientific">Dryococelus australis</name>
    <dbReference type="NCBI Taxonomy" id="614101"/>
    <lineage>
        <taxon>Eukaryota</taxon>
        <taxon>Metazoa</taxon>
        <taxon>Ecdysozoa</taxon>
        <taxon>Arthropoda</taxon>
        <taxon>Hexapoda</taxon>
        <taxon>Insecta</taxon>
        <taxon>Pterygota</taxon>
        <taxon>Neoptera</taxon>
        <taxon>Polyneoptera</taxon>
        <taxon>Phasmatodea</taxon>
        <taxon>Verophasmatodea</taxon>
        <taxon>Anareolatae</taxon>
        <taxon>Phasmatidae</taxon>
        <taxon>Eurycanthinae</taxon>
        <taxon>Dryococelus</taxon>
    </lineage>
</organism>
<evidence type="ECO:0000256" key="1">
    <source>
        <dbReference type="SAM" id="MobiDB-lite"/>
    </source>
</evidence>
<evidence type="ECO:0000313" key="2">
    <source>
        <dbReference type="EMBL" id="KAJ8875210.1"/>
    </source>
</evidence>
<protein>
    <submittedName>
        <fullName evidence="2">Uncharacterized protein</fullName>
    </submittedName>
</protein>
<comment type="caution">
    <text evidence="2">The sequence shown here is derived from an EMBL/GenBank/DDBJ whole genome shotgun (WGS) entry which is preliminary data.</text>
</comment>
<dbReference type="EMBL" id="JARBHB010000009">
    <property type="protein sequence ID" value="KAJ8875210.1"/>
    <property type="molecule type" value="Genomic_DNA"/>
</dbReference>
<reference evidence="2 3" key="1">
    <citation type="submission" date="2023-02" db="EMBL/GenBank/DDBJ databases">
        <title>LHISI_Scaffold_Assembly.</title>
        <authorList>
            <person name="Stuart O.P."/>
            <person name="Cleave R."/>
            <person name="Magrath M.J.L."/>
            <person name="Mikheyev A.S."/>
        </authorList>
    </citation>
    <scope>NUCLEOTIDE SEQUENCE [LARGE SCALE GENOMIC DNA]</scope>
    <source>
        <strain evidence="2">Daus_M_001</strain>
        <tissue evidence="2">Leg muscle</tissue>
    </source>
</reference>
<sequence>MEEVPRGPHYSPVNDGVLPNTLESNSEQQVVASEEDLLAMLMAACDQVRDTPSIFQRVLQSLIQRMNYGIDIGKAHFEPLMWWPDYSPPTKGSISGGVASGFSYVESYRMIPLVGRFSRGSSVSPANAFSLRFTLIGAFHTLLHEHWQGPPALHKHNRKPEIRADMKQLIDLLLGIEDVGEIVSTFRVLVGWCYIDCHGHAREVSLQGLACRSQSAGVSRQESVDRSIGVSRQEKIWASTKPLSLTNPDPVTFLGRDGCCHDGGCSSCEPLVLWESHSYAAVKGAVHDRFLAGEATRIIPVRRGVRRQSVTHGIRRETELRVDIVPIICFPRTNTLWRTKMKTRVEGVSD</sequence>
<keyword evidence="3" id="KW-1185">Reference proteome</keyword>
<dbReference type="Proteomes" id="UP001159363">
    <property type="component" value="Chromosome 8"/>
</dbReference>
<evidence type="ECO:0000313" key="3">
    <source>
        <dbReference type="Proteomes" id="UP001159363"/>
    </source>
</evidence>
<name>A0ABQ9GT50_9NEOP</name>
<proteinExistence type="predicted"/>
<accession>A0ABQ9GT50</accession>
<gene>
    <name evidence="2" type="ORF">PR048_023105</name>
</gene>